<protein>
    <submittedName>
        <fullName evidence="2">Rhodanese-like domain-containing protein</fullName>
    </submittedName>
</protein>
<evidence type="ECO:0000259" key="1">
    <source>
        <dbReference type="PROSITE" id="PS50206"/>
    </source>
</evidence>
<dbReference type="PROSITE" id="PS50206">
    <property type="entry name" value="RHODANESE_3"/>
    <property type="match status" value="1"/>
</dbReference>
<dbReference type="RefSeq" id="WP_163474489.1">
    <property type="nucleotide sequence ID" value="NZ_JAAGWZ010000005.1"/>
</dbReference>
<dbReference type="PANTHER" id="PTHR43031:SF1">
    <property type="entry name" value="PYRIDINE NUCLEOTIDE-DISULPHIDE OXIDOREDUCTASE"/>
    <property type="match status" value="1"/>
</dbReference>
<sequence>MNQITVTELAAAPGATVIDVREPFEFVSGHVPQAVNIPLGSLIERIGELPADETLYIICEAGGRSAQAAQYLGGLDYDAVNVVGGTGAWRAAQLPVSTEA</sequence>
<keyword evidence="3" id="KW-1185">Reference proteome</keyword>
<feature type="domain" description="Rhodanese" evidence="1">
    <location>
        <begin position="11"/>
        <end position="98"/>
    </location>
</feature>
<evidence type="ECO:0000313" key="2">
    <source>
        <dbReference type="EMBL" id="NEM92420.1"/>
    </source>
</evidence>
<evidence type="ECO:0000313" key="3">
    <source>
        <dbReference type="Proteomes" id="UP000479756"/>
    </source>
</evidence>
<proteinExistence type="predicted"/>
<dbReference type="CDD" id="cd00158">
    <property type="entry name" value="RHOD"/>
    <property type="match status" value="1"/>
</dbReference>
<dbReference type="InterPro" id="IPR050229">
    <property type="entry name" value="GlpE_sulfurtransferase"/>
</dbReference>
<dbReference type="Pfam" id="PF00581">
    <property type="entry name" value="Rhodanese"/>
    <property type="match status" value="1"/>
</dbReference>
<dbReference type="SMART" id="SM00450">
    <property type="entry name" value="RHOD"/>
    <property type="match status" value="1"/>
</dbReference>
<organism evidence="2 3">
    <name type="scientific">Galbitalea soli</name>
    <dbReference type="NCBI Taxonomy" id="1268042"/>
    <lineage>
        <taxon>Bacteria</taxon>
        <taxon>Bacillati</taxon>
        <taxon>Actinomycetota</taxon>
        <taxon>Actinomycetes</taxon>
        <taxon>Micrococcales</taxon>
        <taxon>Microbacteriaceae</taxon>
        <taxon>Galbitalea</taxon>
    </lineage>
</organism>
<reference evidence="2 3" key="1">
    <citation type="journal article" date="2014" name="Int. J. Syst. Evol. Microbiol.">
        <title>Description of Galbitalea soli gen. nov., sp. nov., and Frondihabitans sucicola sp. nov.</title>
        <authorList>
            <person name="Kim S.J."/>
            <person name="Lim J.M."/>
            <person name="Ahn J.H."/>
            <person name="Weon H.Y."/>
            <person name="Hamada M."/>
            <person name="Suzuki K."/>
            <person name="Ahn T.Y."/>
            <person name="Kwon S.W."/>
        </authorList>
    </citation>
    <scope>NUCLEOTIDE SEQUENCE [LARGE SCALE GENOMIC DNA]</scope>
    <source>
        <strain evidence="2 3">NBRC 108727</strain>
    </source>
</reference>
<comment type="caution">
    <text evidence="2">The sequence shown here is derived from an EMBL/GenBank/DDBJ whole genome shotgun (WGS) entry which is preliminary data.</text>
</comment>
<dbReference type="SUPFAM" id="SSF52821">
    <property type="entry name" value="Rhodanese/Cell cycle control phosphatase"/>
    <property type="match status" value="1"/>
</dbReference>
<dbReference type="InterPro" id="IPR001763">
    <property type="entry name" value="Rhodanese-like_dom"/>
</dbReference>
<dbReference type="Proteomes" id="UP000479756">
    <property type="component" value="Unassembled WGS sequence"/>
</dbReference>
<name>A0A7C9TTE0_9MICO</name>
<dbReference type="EMBL" id="JAAGWZ010000005">
    <property type="protein sequence ID" value="NEM92420.1"/>
    <property type="molecule type" value="Genomic_DNA"/>
</dbReference>
<accession>A0A7C9TTE0</accession>
<dbReference type="PANTHER" id="PTHR43031">
    <property type="entry name" value="FAD-DEPENDENT OXIDOREDUCTASE"/>
    <property type="match status" value="1"/>
</dbReference>
<dbReference type="InterPro" id="IPR036873">
    <property type="entry name" value="Rhodanese-like_dom_sf"/>
</dbReference>
<dbReference type="AlphaFoldDB" id="A0A7C9TTE0"/>
<gene>
    <name evidence="2" type="ORF">G3T37_13780</name>
</gene>
<dbReference type="Gene3D" id="3.40.250.10">
    <property type="entry name" value="Rhodanese-like domain"/>
    <property type="match status" value="1"/>
</dbReference>